<evidence type="ECO:0000256" key="6">
    <source>
        <dbReference type="ARBA" id="ARBA00023125"/>
    </source>
</evidence>
<dbReference type="Gene3D" id="1.10.10.10">
    <property type="entry name" value="Winged helix-like DNA-binding domain superfamily/Winged helix DNA-binding domain"/>
    <property type="match status" value="3"/>
</dbReference>
<accession>A0A674NSM5</accession>
<reference evidence="10" key="2">
    <citation type="submission" date="2025-08" db="UniProtKB">
        <authorList>
            <consortium name="Ensembl"/>
        </authorList>
    </citation>
    <scope>IDENTIFICATION</scope>
</reference>
<feature type="domain" description="H15" evidence="9">
    <location>
        <begin position="152"/>
        <end position="227"/>
    </location>
</feature>
<dbReference type="Pfam" id="PF00538">
    <property type="entry name" value="Linker_histone"/>
    <property type="match status" value="3"/>
</dbReference>
<keyword evidence="4" id="KW-0158">Chromosome</keyword>
<proteinExistence type="predicted"/>
<dbReference type="GO" id="GO:0070828">
    <property type="term" value="P:heterochromatin organization"/>
    <property type="evidence" value="ECO:0007669"/>
    <property type="project" value="TreeGrafter"/>
</dbReference>
<dbReference type="InterPro" id="IPR036388">
    <property type="entry name" value="WH-like_DNA-bd_sf"/>
</dbReference>
<evidence type="ECO:0000256" key="8">
    <source>
        <dbReference type="SAM" id="MobiDB-lite"/>
    </source>
</evidence>
<feature type="compositionally biased region" description="Acidic residues" evidence="8">
    <location>
        <begin position="36"/>
        <end position="48"/>
    </location>
</feature>
<evidence type="ECO:0000256" key="2">
    <source>
        <dbReference type="ARBA" id="ARBA00004286"/>
    </source>
</evidence>
<dbReference type="GeneTree" id="ENSGT00940000155314"/>
<keyword evidence="11" id="KW-1185">Reference proteome</keyword>
<feature type="region of interest" description="Disordered" evidence="8">
    <location>
        <begin position="409"/>
        <end position="623"/>
    </location>
</feature>
<feature type="compositionally biased region" description="Basic residues" evidence="8">
    <location>
        <begin position="606"/>
        <end position="623"/>
    </location>
</feature>
<dbReference type="CDD" id="cd00073">
    <property type="entry name" value="H15"/>
    <property type="match status" value="1"/>
</dbReference>
<dbReference type="InParanoid" id="A0A674NSM5"/>
<dbReference type="GO" id="GO:0005634">
    <property type="term" value="C:nucleus"/>
    <property type="evidence" value="ECO:0007669"/>
    <property type="project" value="UniProtKB-SubCell"/>
</dbReference>
<organism evidence="10 11">
    <name type="scientific">Takifugu rubripes</name>
    <name type="common">Japanese pufferfish</name>
    <name type="synonym">Fugu rubripes</name>
    <dbReference type="NCBI Taxonomy" id="31033"/>
    <lineage>
        <taxon>Eukaryota</taxon>
        <taxon>Metazoa</taxon>
        <taxon>Chordata</taxon>
        <taxon>Craniata</taxon>
        <taxon>Vertebrata</taxon>
        <taxon>Euteleostomi</taxon>
        <taxon>Actinopterygii</taxon>
        <taxon>Neopterygii</taxon>
        <taxon>Teleostei</taxon>
        <taxon>Neoteleostei</taxon>
        <taxon>Acanthomorphata</taxon>
        <taxon>Eupercaria</taxon>
        <taxon>Tetraodontiformes</taxon>
        <taxon>Tetradontoidea</taxon>
        <taxon>Tetraodontidae</taxon>
        <taxon>Takifugu</taxon>
    </lineage>
</organism>
<feature type="domain" description="H15" evidence="9">
    <location>
        <begin position="321"/>
        <end position="396"/>
    </location>
</feature>
<dbReference type="AlphaFoldDB" id="A0A674NSM5"/>
<evidence type="ECO:0000256" key="1">
    <source>
        <dbReference type="ARBA" id="ARBA00004123"/>
    </source>
</evidence>
<evidence type="ECO:0000256" key="3">
    <source>
        <dbReference type="ARBA" id="ARBA00019297"/>
    </source>
</evidence>
<dbReference type="PANTHER" id="PTHR15832:SF1">
    <property type="entry name" value="HETEROCHROMATIN PROTEIN 1-BINDING PROTEIN 3"/>
    <property type="match status" value="1"/>
</dbReference>
<feature type="compositionally biased region" description="Acidic residues" evidence="8">
    <location>
        <begin position="426"/>
        <end position="446"/>
    </location>
</feature>
<keyword evidence="5" id="KW-0677">Repeat</keyword>
<dbReference type="Proteomes" id="UP000005226">
    <property type="component" value="Chromosome 19"/>
</dbReference>
<keyword evidence="7" id="KW-0539">Nucleus</keyword>
<evidence type="ECO:0000313" key="11">
    <source>
        <dbReference type="Proteomes" id="UP000005226"/>
    </source>
</evidence>
<reference evidence="10 11" key="1">
    <citation type="journal article" date="2011" name="Genome Biol. Evol.">
        <title>Integration of the genetic map and genome assembly of fugu facilitates insights into distinct features of genome evolution in teleosts and mammals.</title>
        <authorList>
            <person name="Kai W."/>
            <person name="Kikuchi K."/>
            <person name="Tohari S."/>
            <person name="Chew A.K."/>
            <person name="Tay A."/>
            <person name="Fujiwara A."/>
            <person name="Hosoya S."/>
            <person name="Suetake H."/>
            <person name="Naruse K."/>
            <person name="Brenner S."/>
            <person name="Suzuki Y."/>
            <person name="Venkatesh B."/>
        </authorList>
    </citation>
    <scope>NUCLEOTIDE SEQUENCE [LARGE SCALE GENOMIC DNA]</scope>
</reference>
<dbReference type="InterPro" id="IPR005818">
    <property type="entry name" value="Histone_H1/H5_H15"/>
</dbReference>
<dbReference type="GO" id="GO:0006334">
    <property type="term" value="P:nucleosome assembly"/>
    <property type="evidence" value="ECO:0007669"/>
    <property type="project" value="InterPro"/>
</dbReference>
<dbReference type="GO" id="GO:0031491">
    <property type="term" value="F:nucleosome binding"/>
    <property type="evidence" value="ECO:0007669"/>
    <property type="project" value="TreeGrafter"/>
</dbReference>
<evidence type="ECO:0000256" key="7">
    <source>
        <dbReference type="ARBA" id="ARBA00023242"/>
    </source>
</evidence>
<dbReference type="SMART" id="SM00526">
    <property type="entry name" value="H15"/>
    <property type="match status" value="3"/>
</dbReference>
<keyword evidence="6" id="KW-0238">DNA-binding</keyword>
<feature type="region of interest" description="Disordered" evidence="8">
    <location>
        <begin position="1"/>
        <end position="91"/>
    </location>
</feature>
<feature type="compositionally biased region" description="Basic and acidic residues" evidence="8">
    <location>
        <begin position="557"/>
        <end position="579"/>
    </location>
</feature>
<sequence length="623" mass="68019">MCSVQVKSGVMPIRRAAATPSQEKTPSTAAEKEPEASPEESPAADEEAAASSAAASEPEEADAPGKPEAAENGEKTDGAAGEEKGEAAEKKDDKCKDCAAGQCATHCYVLLLRLKDGYKYEKTKVKKVKRTIPAWASISGSKKVPVTNFSGTQHKVDDILIEAIMSCDDRGGVSYQSLLKYIGKKYPGMEIEKKKFLIKKAMKKHLEKGTIKQLKGKGLSGTFAIRNKPVLSKKAAQKMVSLGDALPLIITRLCEPKEASYNLIKKYLEQHFPNLNIENRPDVLRTALVKAVERRQLERITGKGASGTFQLKRTGNKVLLKGGVLEDAITAAITAMNEPKTCSTTTLRRYLIDANKDKKEYQLVAHLRRTLTKCKVLGWMEQITGHGFNGTYQLSFPFYPSPTVLYPDMFKQPPPKRKQPAASSSSEEDEDEEEEEDDDDEETEDEAPSRKRRPVKRPPPKVRHPPPTKKARSAAQSRAAGRRRALVKKSPAKKATPPAVLTGRKAKVVKEPSPPPPPPPKKATPVKKSAPPRKTKTPAVKKLSKRGSKQPKGGESSAKEDAGAPEKRRGASRRSKPDDSPAEEPAAKKAATKAGSRQPDEPANKKVAKSSKQTTRKSKRGKH</sequence>
<name>A0A674NSM5_TAKRU</name>
<feature type="compositionally biased region" description="Basic residues" evidence="8">
    <location>
        <begin position="480"/>
        <end position="492"/>
    </location>
</feature>
<feature type="domain" description="H15" evidence="9">
    <location>
        <begin position="232"/>
        <end position="313"/>
    </location>
</feature>
<dbReference type="InterPro" id="IPR036390">
    <property type="entry name" value="WH_DNA-bd_sf"/>
</dbReference>
<gene>
    <name evidence="10" type="primary">hp1bp3</name>
</gene>
<dbReference type="OMA" id="IQNCKER"/>
<feature type="compositionally biased region" description="Pro residues" evidence="8">
    <location>
        <begin position="512"/>
        <end position="522"/>
    </location>
</feature>
<dbReference type="GO" id="GO:0000786">
    <property type="term" value="C:nucleosome"/>
    <property type="evidence" value="ECO:0007669"/>
    <property type="project" value="InterPro"/>
</dbReference>
<evidence type="ECO:0000256" key="5">
    <source>
        <dbReference type="ARBA" id="ARBA00022737"/>
    </source>
</evidence>
<feature type="compositionally biased region" description="Polar residues" evidence="8">
    <location>
        <begin position="19"/>
        <end position="28"/>
    </location>
</feature>
<dbReference type="GO" id="GO:0003677">
    <property type="term" value="F:DNA binding"/>
    <property type="evidence" value="ECO:0007669"/>
    <property type="project" value="UniProtKB-KW"/>
</dbReference>
<feature type="compositionally biased region" description="Basic residues" evidence="8">
    <location>
        <begin position="450"/>
        <end position="472"/>
    </location>
</feature>
<dbReference type="SUPFAM" id="SSF46785">
    <property type="entry name" value="Winged helix' DNA-binding domain"/>
    <property type="match status" value="3"/>
</dbReference>
<dbReference type="PROSITE" id="PS51504">
    <property type="entry name" value="H15"/>
    <property type="match status" value="3"/>
</dbReference>
<comment type="subcellular location">
    <subcellularLocation>
        <location evidence="2">Chromosome</location>
    </subcellularLocation>
    <subcellularLocation>
        <location evidence="1">Nucleus</location>
    </subcellularLocation>
</comment>
<reference evidence="10" key="3">
    <citation type="submission" date="2025-09" db="UniProtKB">
        <authorList>
            <consortium name="Ensembl"/>
        </authorList>
    </citation>
    <scope>IDENTIFICATION</scope>
</reference>
<dbReference type="Ensembl" id="ENSTRUT00000079377.1">
    <property type="protein sequence ID" value="ENSTRUP00000076255.1"/>
    <property type="gene ID" value="ENSTRUG00000011361.3"/>
</dbReference>
<protein>
    <recommendedName>
        <fullName evidence="3">Heterochromatin protein 1-binding protein 3</fullName>
    </recommendedName>
</protein>
<dbReference type="PANTHER" id="PTHR15832">
    <property type="entry name" value="SHC (SRC HOMOLOGY DOMAIN C-TERMINAL) ADAPTOR HOMOLOG"/>
    <property type="match status" value="1"/>
</dbReference>
<evidence type="ECO:0000313" key="10">
    <source>
        <dbReference type="Ensembl" id="ENSTRUP00000076255.1"/>
    </source>
</evidence>
<evidence type="ECO:0000256" key="4">
    <source>
        <dbReference type="ARBA" id="ARBA00022454"/>
    </source>
</evidence>
<evidence type="ECO:0000259" key="9">
    <source>
        <dbReference type="PROSITE" id="PS51504"/>
    </source>
</evidence>
<feature type="compositionally biased region" description="Basic and acidic residues" evidence="8">
    <location>
        <begin position="63"/>
        <end position="91"/>
    </location>
</feature>